<organism evidence="1 2">
    <name type="scientific">Hoyosella altamirensis</name>
    <dbReference type="NCBI Taxonomy" id="616997"/>
    <lineage>
        <taxon>Bacteria</taxon>
        <taxon>Bacillati</taxon>
        <taxon>Actinomycetota</taxon>
        <taxon>Actinomycetes</taxon>
        <taxon>Mycobacteriales</taxon>
        <taxon>Hoyosellaceae</taxon>
        <taxon>Hoyosella</taxon>
    </lineage>
</organism>
<keyword evidence="2" id="KW-1185">Reference proteome</keyword>
<evidence type="ECO:0000313" key="2">
    <source>
        <dbReference type="Proteomes" id="UP000567922"/>
    </source>
</evidence>
<proteinExistence type="predicted"/>
<evidence type="ECO:0000313" key="1">
    <source>
        <dbReference type="EMBL" id="MBB3039558.1"/>
    </source>
</evidence>
<protein>
    <submittedName>
        <fullName evidence="1">Uncharacterized protein</fullName>
    </submittedName>
</protein>
<gene>
    <name evidence="1" type="ORF">FHU29_004046</name>
</gene>
<name>A0A839RTL4_9ACTN</name>
<dbReference type="EMBL" id="JACHWS010000004">
    <property type="protein sequence ID" value="MBB3039558.1"/>
    <property type="molecule type" value="Genomic_DNA"/>
</dbReference>
<dbReference type="Proteomes" id="UP000567922">
    <property type="component" value="Unassembled WGS sequence"/>
</dbReference>
<reference evidence="1 2" key="1">
    <citation type="submission" date="2020-08" db="EMBL/GenBank/DDBJ databases">
        <title>Sequencing the genomes of 1000 actinobacteria strains.</title>
        <authorList>
            <person name="Klenk H.-P."/>
        </authorList>
    </citation>
    <scope>NUCLEOTIDE SEQUENCE [LARGE SCALE GENOMIC DNA]</scope>
    <source>
        <strain evidence="1 2">DSM 45258</strain>
    </source>
</reference>
<comment type="caution">
    <text evidence="1">The sequence shown here is derived from an EMBL/GenBank/DDBJ whole genome shotgun (WGS) entry which is preliminary data.</text>
</comment>
<accession>A0A839RTL4</accession>
<dbReference type="RefSeq" id="WP_083962064.1">
    <property type="nucleotide sequence ID" value="NZ_BDDI01000001.1"/>
</dbReference>
<sequence>MAEYTITALLIGGNRDRSQQVPFFTVQCFPYVAGYVGPAANAEKFSGPRVLTPLIGGKVTD</sequence>
<dbReference type="AlphaFoldDB" id="A0A839RTL4"/>